<feature type="region of interest" description="Disordered" evidence="1">
    <location>
        <begin position="18"/>
        <end position="68"/>
    </location>
</feature>
<reference evidence="3" key="1">
    <citation type="journal article" date="2019" name="Int. J. Syst. Evol. Microbiol.">
        <title>The Global Catalogue of Microorganisms (GCM) 10K type strain sequencing project: providing services to taxonomists for standard genome sequencing and annotation.</title>
        <authorList>
            <consortium name="The Broad Institute Genomics Platform"/>
            <consortium name="The Broad Institute Genome Sequencing Center for Infectious Disease"/>
            <person name="Wu L."/>
            <person name="Ma J."/>
        </authorList>
    </citation>
    <scope>NUCLEOTIDE SEQUENCE [LARGE SCALE GENOMIC DNA]</scope>
    <source>
        <strain evidence="3">JCM 31404</strain>
    </source>
</reference>
<evidence type="ECO:0000313" key="3">
    <source>
        <dbReference type="Proteomes" id="UP000634308"/>
    </source>
</evidence>
<protein>
    <submittedName>
        <fullName evidence="2">Uncharacterized protein</fullName>
    </submittedName>
</protein>
<name>A0ABQ2RU61_9DEIO</name>
<organism evidence="2 3">
    <name type="scientific">Deinococcus seoulensis</name>
    <dbReference type="NCBI Taxonomy" id="1837379"/>
    <lineage>
        <taxon>Bacteria</taxon>
        <taxon>Thermotogati</taxon>
        <taxon>Deinococcota</taxon>
        <taxon>Deinococci</taxon>
        <taxon>Deinococcales</taxon>
        <taxon>Deinococcaceae</taxon>
        <taxon>Deinococcus</taxon>
    </lineage>
</organism>
<proteinExistence type="predicted"/>
<dbReference type="RefSeq" id="WP_189065966.1">
    <property type="nucleotide sequence ID" value="NZ_BMQM01000025.1"/>
</dbReference>
<accession>A0ABQ2RU61</accession>
<sequence length="120" mass="13382">MIYDTLIGESEADRRLRVEGKHTTFEESRNLPESRPTVQVETTAPAGLTVGEMVRTPPSGGQTTGFVEGTEVGTGRAVIRFVGCNGHLNVFDLSEIQSAQPQTDERESLRRLEQYDRDWD</sequence>
<evidence type="ECO:0000256" key="1">
    <source>
        <dbReference type="SAM" id="MobiDB-lite"/>
    </source>
</evidence>
<feature type="compositionally biased region" description="Basic and acidic residues" evidence="1">
    <location>
        <begin position="18"/>
        <end position="32"/>
    </location>
</feature>
<dbReference type="Proteomes" id="UP000634308">
    <property type="component" value="Unassembled WGS sequence"/>
</dbReference>
<feature type="compositionally biased region" description="Basic and acidic residues" evidence="1">
    <location>
        <begin position="103"/>
        <end position="120"/>
    </location>
</feature>
<keyword evidence="3" id="KW-1185">Reference proteome</keyword>
<feature type="region of interest" description="Disordered" evidence="1">
    <location>
        <begin position="96"/>
        <end position="120"/>
    </location>
</feature>
<comment type="caution">
    <text evidence="2">The sequence shown here is derived from an EMBL/GenBank/DDBJ whole genome shotgun (WGS) entry which is preliminary data.</text>
</comment>
<gene>
    <name evidence="2" type="ORF">GCM10008959_31740</name>
</gene>
<evidence type="ECO:0000313" key="2">
    <source>
        <dbReference type="EMBL" id="GGR67215.1"/>
    </source>
</evidence>
<dbReference type="EMBL" id="BMQM01000025">
    <property type="protein sequence ID" value="GGR67215.1"/>
    <property type="molecule type" value="Genomic_DNA"/>
</dbReference>